<dbReference type="EMBL" id="UINC01035346">
    <property type="protein sequence ID" value="SVB27606.1"/>
    <property type="molecule type" value="Genomic_DNA"/>
</dbReference>
<protein>
    <submittedName>
        <fullName evidence="1">Uncharacterized protein</fullName>
    </submittedName>
</protein>
<evidence type="ECO:0000313" key="1">
    <source>
        <dbReference type="EMBL" id="SVB27606.1"/>
    </source>
</evidence>
<proteinExistence type="predicted"/>
<gene>
    <name evidence="1" type="ORF">METZ01_LOCUS180460</name>
</gene>
<name>A0A382CN95_9ZZZZ</name>
<organism evidence="1">
    <name type="scientific">marine metagenome</name>
    <dbReference type="NCBI Taxonomy" id="408172"/>
    <lineage>
        <taxon>unclassified sequences</taxon>
        <taxon>metagenomes</taxon>
        <taxon>ecological metagenomes</taxon>
    </lineage>
</organism>
<sequence length="71" mass="8464">MKTYKDLMKEKAKFNFKSTVKLGMLEPFDEKYIKDLEKKGWEIDEFNLTSKGYELTISKDGKKVKYTDKKD</sequence>
<accession>A0A382CN95</accession>
<reference evidence="1" key="1">
    <citation type="submission" date="2018-05" db="EMBL/GenBank/DDBJ databases">
        <authorList>
            <person name="Lanie J.A."/>
            <person name="Ng W.-L."/>
            <person name="Kazmierczak K.M."/>
            <person name="Andrzejewski T.M."/>
            <person name="Davidsen T.M."/>
            <person name="Wayne K.J."/>
            <person name="Tettelin H."/>
            <person name="Glass J.I."/>
            <person name="Rusch D."/>
            <person name="Podicherti R."/>
            <person name="Tsui H.-C.T."/>
            <person name="Winkler M.E."/>
        </authorList>
    </citation>
    <scope>NUCLEOTIDE SEQUENCE</scope>
</reference>
<feature type="non-terminal residue" evidence="1">
    <location>
        <position position="71"/>
    </location>
</feature>
<dbReference type="AlphaFoldDB" id="A0A382CN95"/>